<feature type="transmembrane region" description="Helical" evidence="10">
    <location>
        <begin position="62"/>
        <end position="80"/>
    </location>
</feature>
<name>A0A813DSM4_POLGL</name>
<dbReference type="Pfam" id="PF02233">
    <property type="entry name" value="PNTB"/>
    <property type="match status" value="1"/>
</dbReference>
<keyword evidence="3 10" id="KW-0812">Transmembrane</keyword>
<accession>A0A813DSM4</accession>
<dbReference type="FunFam" id="3.40.50.1220:FF:000002">
    <property type="entry name" value="NAD(P) transhydrogenase subunit beta"/>
    <property type="match status" value="1"/>
</dbReference>
<dbReference type="PANTHER" id="PTHR10160">
    <property type="entry name" value="NAD(P) TRANSHYDROGENASE"/>
    <property type="match status" value="1"/>
</dbReference>
<dbReference type="PANTHER" id="PTHR10160:SF19">
    <property type="entry name" value="PROTON-TRANSLOCATING NAD(P)(+) TRANSHYDROGENASE"/>
    <property type="match status" value="1"/>
</dbReference>
<dbReference type="OrthoDB" id="37244at2759"/>
<dbReference type="OMA" id="NCNMVYG"/>
<evidence type="ECO:0000256" key="4">
    <source>
        <dbReference type="ARBA" id="ARBA00022857"/>
    </source>
</evidence>
<evidence type="ECO:0000256" key="6">
    <source>
        <dbReference type="ARBA" id="ARBA00022989"/>
    </source>
</evidence>
<evidence type="ECO:0000256" key="9">
    <source>
        <dbReference type="ARBA" id="ARBA00048202"/>
    </source>
</evidence>
<comment type="caution">
    <text evidence="12">The sequence shown here is derived from an EMBL/GenBank/DDBJ whole genome shotgun (WGS) entry which is preliminary data.</text>
</comment>
<evidence type="ECO:0000313" key="12">
    <source>
        <dbReference type="EMBL" id="CAE8590906.1"/>
    </source>
</evidence>
<dbReference type="GO" id="GO:0005886">
    <property type="term" value="C:plasma membrane"/>
    <property type="evidence" value="ECO:0007669"/>
    <property type="project" value="TreeGrafter"/>
</dbReference>
<reference evidence="12" key="1">
    <citation type="submission" date="2021-02" db="EMBL/GenBank/DDBJ databases">
        <authorList>
            <person name="Dougan E. K."/>
            <person name="Rhodes N."/>
            <person name="Thang M."/>
            <person name="Chan C."/>
        </authorList>
    </citation>
    <scope>NUCLEOTIDE SEQUENCE</scope>
</reference>
<organism evidence="12 13">
    <name type="scientific">Polarella glacialis</name>
    <name type="common">Dinoflagellate</name>
    <dbReference type="NCBI Taxonomy" id="89957"/>
    <lineage>
        <taxon>Eukaryota</taxon>
        <taxon>Sar</taxon>
        <taxon>Alveolata</taxon>
        <taxon>Dinophyceae</taxon>
        <taxon>Suessiales</taxon>
        <taxon>Suessiaceae</taxon>
        <taxon>Polarella</taxon>
    </lineage>
</organism>
<dbReference type="InterPro" id="IPR029035">
    <property type="entry name" value="DHS-like_NAD/FAD-binding_dom"/>
</dbReference>
<comment type="subcellular location">
    <subcellularLocation>
        <location evidence="1">Membrane</location>
        <topology evidence="1">Multi-pass membrane protein</topology>
    </subcellularLocation>
</comment>
<proteinExistence type="predicted"/>
<evidence type="ECO:0000256" key="7">
    <source>
        <dbReference type="ARBA" id="ARBA00023027"/>
    </source>
</evidence>
<comment type="catalytic activity">
    <reaction evidence="9">
        <text>NAD(+) + NADPH + H(+)(in) = NADH + NADP(+) + H(+)(out)</text>
        <dbReference type="Rhea" id="RHEA:47992"/>
        <dbReference type="ChEBI" id="CHEBI:15378"/>
        <dbReference type="ChEBI" id="CHEBI:57540"/>
        <dbReference type="ChEBI" id="CHEBI:57783"/>
        <dbReference type="ChEBI" id="CHEBI:57945"/>
        <dbReference type="ChEBI" id="CHEBI:58349"/>
        <dbReference type="EC" id="7.1.1.1"/>
    </reaction>
</comment>
<feature type="transmembrane region" description="Helical" evidence="10">
    <location>
        <begin position="130"/>
        <end position="151"/>
    </location>
</feature>
<keyword evidence="13" id="KW-1185">Reference proteome</keyword>
<evidence type="ECO:0000313" key="13">
    <source>
        <dbReference type="Proteomes" id="UP000654075"/>
    </source>
</evidence>
<dbReference type="GO" id="GO:0008750">
    <property type="term" value="F:proton-translocating NAD(P)+ transhydrogenase activity"/>
    <property type="evidence" value="ECO:0007669"/>
    <property type="project" value="UniProtKB-EC"/>
</dbReference>
<dbReference type="SUPFAM" id="SSF52467">
    <property type="entry name" value="DHS-like NAD/FAD-binding domain"/>
    <property type="match status" value="1"/>
</dbReference>
<dbReference type="GO" id="GO:0050661">
    <property type="term" value="F:NADP binding"/>
    <property type="evidence" value="ECO:0007669"/>
    <property type="project" value="TreeGrafter"/>
</dbReference>
<gene>
    <name evidence="12" type="ORF">PGLA1383_LOCUS9611</name>
</gene>
<keyword evidence="7" id="KW-0520">NAD</keyword>
<dbReference type="Proteomes" id="UP000654075">
    <property type="component" value="Unassembled WGS sequence"/>
</dbReference>
<evidence type="ECO:0000256" key="3">
    <source>
        <dbReference type="ARBA" id="ARBA00022692"/>
    </source>
</evidence>
<dbReference type="AlphaFoldDB" id="A0A813DSM4"/>
<keyword evidence="8 10" id="KW-0472">Membrane</keyword>
<evidence type="ECO:0000259" key="11">
    <source>
        <dbReference type="Pfam" id="PF02233"/>
    </source>
</evidence>
<dbReference type="Gene3D" id="3.40.50.1220">
    <property type="entry name" value="TPP-binding domain"/>
    <property type="match status" value="1"/>
</dbReference>
<keyword evidence="4" id="KW-0521">NADP</keyword>
<evidence type="ECO:0000256" key="5">
    <source>
        <dbReference type="ARBA" id="ARBA00022967"/>
    </source>
</evidence>
<evidence type="ECO:0000256" key="10">
    <source>
        <dbReference type="SAM" id="Phobius"/>
    </source>
</evidence>
<dbReference type="EC" id="7.1.1.1" evidence="2"/>
<evidence type="ECO:0000256" key="2">
    <source>
        <dbReference type="ARBA" id="ARBA00012943"/>
    </source>
</evidence>
<evidence type="ECO:0000256" key="1">
    <source>
        <dbReference type="ARBA" id="ARBA00004141"/>
    </source>
</evidence>
<feature type="non-terminal residue" evidence="12">
    <location>
        <position position="1"/>
    </location>
</feature>
<feature type="domain" description="NADP transhydrogenase beta-like" evidence="11">
    <location>
        <begin position="2"/>
        <end position="356"/>
    </location>
</feature>
<keyword evidence="5" id="KW-1278">Translocase</keyword>
<keyword evidence="6 10" id="KW-1133">Transmembrane helix</keyword>
<sequence length="365" mass="38275">GAAMVTSIASHMIHPNASTMHLTATVLGDAIGAITLTGSLVAFGKLNGNMSTTPLNLPGKNLINVSMLAAQTGLAASFIAGGGMPELAATAVLSSAMGVHLIGSVGGADMPVCITVLNSYSGWALVAEGFLLNSPTLTIIGSLIGFSGAILTKIMCDAMNRDIMNVIFGGMKVAPKKVVAPGEAIVREHVEASAESAASMLANAKDVVIVPGYGMAVARAQAAVADLATALRDKDVRVRFGIHPVAGRMPGQMNVLLAEAGVPYEWVLEMDEINPEMEESDVCIVIGANDITNSAAEDEEDCSIYGMPVLQVWKAKNTIYMKRTMAGGYADLDNPVFYKENTQMLLGDAKVQTELLTRKVREMME</sequence>
<dbReference type="InterPro" id="IPR034300">
    <property type="entry name" value="PNTB-like"/>
</dbReference>
<dbReference type="EMBL" id="CAJNNV010004547">
    <property type="protein sequence ID" value="CAE8590906.1"/>
    <property type="molecule type" value="Genomic_DNA"/>
</dbReference>
<protein>
    <recommendedName>
        <fullName evidence="2">proton-translocating NAD(P)(+) transhydrogenase</fullName>
        <ecNumber evidence="2">7.1.1.1</ecNumber>
    </recommendedName>
</protein>
<evidence type="ECO:0000256" key="8">
    <source>
        <dbReference type="ARBA" id="ARBA00023136"/>
    </source>
</evidence>
<dbReference type="GO" id="GO:0006740">
    <property type="term" value="P:NADPH regeneration"/>
    <property type="evidence" value="ECO:0007669"/>
    <property type="project" value="TreeGrafter"/>
</dbReference>
<feature type="transmembrane region" description="Helical" evidence="10">
    <location>
        <begin position="21"/>
        <end position="42"/>
    </location>
</feature>